<accession>A0A1E2V929</accession>
<evidence type="ECO:0000313" key="1">
    <source>
        <dbReference type="EMBL" id="ODC03362.1"/>
    </source>
</evidence>
<dbReference type="GO" id="GO:0016874">
    <property type="term" value="F:ligase activity"/>
    <property type="evidence" value="ECO:0007669"/>
    <property type="project" value="UniProtKB-KW"/>
</dbReference>
<dbReference type="InterPro" id="IPR016084">
    <property type="entry name" value="Haem_Oase-like_multi-hlx"/>
</dbReference>
<keyword evidence="2" id="KW-1185">Reference proteome</keyword>
<sequence length="222" mass="24782">MTPFEYLKEATAASQQRFLSTPILQRALQGHVDRAEYIAFLGQAYHHVKHTVPLLMACGARLPSDKEWLREAMAEYIEEEIGHQRWILDDIRALGGDTAAVIAAPPMAPTDLMVRYVRDVITYDNPVGFLGMVHVLEGTSTAMATHAAQAIRETQGLPKGAFRYLESHGSLDLEHVAFFETLVNRLEAPEDMSWMIQVADRVYDLYGQMFNAVEACVGSTQA</sequence>
<dbReference type="EMBL" id="MDTQ01000001">
    <property type="protein sequence ID" value="ODC03362.1"/>
    <property type="molecule type" value="Genomic_DNA"/>
</dbReference>
<protein>
    <submittedName>
        <fullName evidence="1">Long-chain fatty acid--CoA ligase</fullName>
    </submittedName>
</protein>
<name>A0A1E2V929_9GAMM</name>
<dbReference type="AlphaFoldDB" id="A0A1E2V929"/>
<gene>
    <name evidence="1" type="ORF">BFW38_07170</name>
</gene>
<reference evidence="1 2" key="1">
    <citation type="submission" date="2016-08" db="EMBL/GenBank/DDBJ databases">
        <authorList>
            <person name="Seilhamer J.J."/>
        </authorList>
    </citation>
    <scope>NUCLEOTIDE SEQUENCE [LARGE SCALE GENOMIC DNA]</scope>
    <source>
        <strain evidence="1 2">PH27A</strain>
    </source>
</reference>
<dbReference type="SUPFAM" id="SSF48613">
    <property type="entry name" value="Heme oxygenase-like"/>
    <property type="match status" value="1"/>
</dbReference>
<organism evidence="1 2">
    <name type="scientific">Terasakiispira papahanaumokuakeensis</name>
    <dbReference type="NCBI Taxonomy" id="197479"/>
    <lineage>
        <taxon>Bacteria</taxon>
        <taxon>Pseudomonadati</taxon>
        <taxon>Pseudomonadota</taxon>
        <taxon>Gammaproteobacteria</taxon>
        <taxon>Oceanospirillales</taxon>
        <taxon>Terasakiispira</taxon>
    </lineage>
</organism>
<keyword evidence="1" id="KW-0436">Ligase</keyword>
<dbReference type="Gene3D" id="1.20.910.10">
    <property type="entry name" value="Heme oxygenase-like"/>
    <property type="match status" value="1"/>
</dbReference>
<dbReference type="SMART" id="SM01236">
    <property type="entry name" value="Haem_oxygenase_2"/>
    <property type="match status" value="1"/>
</dbReference>
<dbReference type="Proteomes" id="UP000094291">
    <property type="component" value="Unassembled WGS sequence"/>
</dbReference>
<evidence type="ECO:0000313" key="2">
    <source>
        <dbReference type="Proteomes" id="UP000094291"/>
    </source>
</evidence>
<comment type="caution">
    <text evidence="1">The sequence shown here is derived from an EMBL/GenBank/DDBJ whole genome shotgun (WGS) entry which is preliminary data.</text>
</comment>
<proteinExistence type="predicted"/>
<dbReference type="OrthoDB" id="5177824at2"/>
<dbReference type="STRING" id="197479.BFW38_07170"/>
<dbReference type="Pfam" id="PF14518">
    <property type="entry name" value="Haem_oxygenas_2"/>
    <property type="match status" value="1"/>
</dbReference>